<dbReference type="SMR" id="A0A0R1DN17"/>
<feature type="domain" description="Galectin" evidence="4">
    <location>
        <begin position="61"/>
        <end position="200"/>
    </location>
</feature>
<feature type="domain" description="Galectin" evidence="4">
    <location>
        <begin position="257"/>
        <end position="398"/>
    </location>
</feature>
<proteinExistence type="predicted"/>
<dbReference type="GO" id="GO:0030246">
    <property type="term" value="F:carbohydrate binding"/>
    <property type="evidence" value="ECO:0007669"/>
    <property type="project" value="UniProtKB-UniRule"/>
</dbReference>
<evidence type="ECO:0000259" key="4">
    <source>
        <dbReference type="PROSITE" id="PS51304"/>
    </source>
</evidence>
<dbReference type="AlphaFoldDB" id="A0A0R1DN17"/>
<evidence type="ECO:0000313" key="6">
    <source>
        <dbReference type="Proteomes" id="UP000002282"/>
    </source>
</evidence>
<keyword evidence="1 2" id="KW-0430">Lectin</keyword>
<accession>A0A0R1DN17</accession>
<keyword evidence="6" id="KW-1185">Reference proteome</keyword>
<dbReference type="Pfam" id="PF00337">
    <property type="entry name" value="Gal-bind_lectin"/>
    <property type="match status" value="2"/>
</dbReference>
<feature type="chain" id="PRO_5006402688" description="Galectin" evidence="3">
    <location>
        <begin position="23"/>
        <end position="429"/>
    </location>
</feature>
<dbReference type="GO" id="GO:0016936">
    <property type="term" value="F:galactoside binding"/>
    <property type="evidence" value="ECO:0007669"/>
    <property type="project" value="TreeGrafter"/>
</dbReference>
<dbReference type="InterPro" id="IPR013320">
    <property type="entry name" value="ConA-like_dom_sf"/>
</dbReference>
<dbReference type="CDD" id="cd00070">
    <property type="entry name" value="GLECT"/>
    <property type="match status" value="2"/>
</dbReference>
<name>A0A0R1DN17_DROYA</name>
<dbReference type="PROSITE" id="PS51304">
    <property type="entry name" value="GALECTIN"/>
    <property type="match status" value="2"/>
</dbReference>
<evidence type="ECO:0000256" key="3">
    <source>
        <dbReference type="SAM" id="SignalP"/>
    </source>
</evidence>
<dbReference type="EMBL" id="CM000157">
    <property type="protein sequence ID" value="KRJ97010.1"/>
    <property type="molecule type" value="Genomic_DNA"/>
</dbReference>
<dbReference type="Proteomes" id="UP000002282">
    <property type="component" value="Chromosome 2L"/>
</dbReference>
<reference evidence="5 6" key="1">
    <citation type="journal article" date="2007" name="Nature">
        <title>Evolution of genes and genomes on the Drosophila phylogeny.</title>
        <authorList>
            <consortium name="Drosophila 12 Genomes Consortium"/>
            <person name="Clark A.G."/>
            <person name="Eisen M.B."/>
            <person name="Smith D.R."/>
            <person name="Bergman C.M."/>
            <person name="Oliver B."/>
            <person name="Markow T.A."/>
            <person name="Kaufman T.C."/>
            <person name="Kellis M."/>
            <person name="Gelbart W."/>
            <person name="Iyer V.N."/>
            <person name="Pollard D.A."/>
            <person name="Sackton T.B."/>
            <person name="Larracuente A.M."/>
            <person name="Singh N.D."/>
            <person name="Abad J.P."/>
            <person name="Abt D.N."/>
            <person name="Adryan B."/>
            <person name="Aguade M."/>
            <person name="Akashi H."/>
            <person name="Anderson W.W."/>
            <person name="Aquadro C.F."/>
            <person name="Ardell D.H."/>
            <person name="Arguello R."/>
            <person name="Artieri C.G."/>
            <person name="Barbash D.A."/>
            <person name="Barker D."/>
            <person name="Barsanti P."/>
            <person name="Batterham P."/>
            <person name="Batzoglou S."/>
            <person name="Begun D."/>
            <person name="Bhutkar A."/>
            <person name="Blanco E."/>
            <person name="Bosak S.A."/>
            <person name="Bradley R.K."/>
            <person name="Brand A.D."/>
            <person name="Brent M.R."/>
            <person name="Brooks A.N."/>
            <person name="Brown R.H."/>
            <person name="Butlin R.K."/>
            <person name="Caggese C."/>
            <person name="Calvi B.R."/>
            <person name="Bernardo de Carvalho A."/>
            <person name="Caspi A."/>
            <person name="Castrezana S."/>
            <person name="Celniker S.E."/>
            <person name="Chang J.L."/>
            <person name="Chapple C."/>
            <person name="Chatterji S."/>
            <person name="Chinwalla A."/>
            <person name="Civetta A."/>
            <person name="Clifton S.W."/>
            <person name="Comeron J.M."/>
            <person name="Costello J.C."/>
            <person name="Coyne J.A."/>
            <person name="Daub J."/>
            <person name="David R.G."/>
            <person name="Delcher A.L."/>
            <person name="Delehaunty K."/>
            <person name="Do C.B."/>
            <person name="Ebling H."/>
            <person name="Edwards K."/>
            <person name="Eickbush T."/>
            <person name="Evans J.D."/>
            <person name="Filipski A."/>
            <person name="Findeiss S."/>
            <person name="Freyhult E."/>
            <person name="Fulton L."/>
            <person name="Fulton R."/>
            <person name="Garcia A.C."/>
            <person name="Gardiner A."/>
            <person name="Garfield D.A."/>
            <person name="Garvin B.E."/>
            <person name="Gibson G."/>
            <person name="Gilbert D."/>
            <person name="Gnerre S."/>
            <person name="Godfrey J."/>
            <person name="Good R."/>
            <person name="Gotea V."/>
            <person name="Gravely B."/>
            <person name="Greenberg A.J."/>
            <person name="Griffiths-Jones S."/>
            <person name="Gross S."/>
            <person name="Guigo R."/>
            <person name="Gustafson E.A."/>
            <person name="Haerty W."/>
            <person name="Hahn M.W."/>
            <person name="Halligan D.L."/>
            <person name="Halpern A.L."/>
            <person name="Halter G.M."/>
            <person name="Han M.V."/>
            <person name="Heger A."/>
            <person name="Hillier L."/>
            <person name="Hinrichs A.S."/>
            <person name="Holmes I."/>
            <person name="Hoskins R.A."/>
            <person name="Hubisz M.J."/>
            <person name="Hultmark D."/>
            <person name="Huntley M.A."/>
            <person name="Jaffe D.B."/>
            <person name="Jagadeeshan S."/>
            <person name="Jeck W.R."/>
            <person name="Johnson J."/>
            <person name="Jones C.D."/>
            <person name="Jordan W.C."/>
            <person name="Karpen G.H."/>
            <person name="Kataoka E."/>
            <person name="Keightley P.D."/>
            <person name="Kheradpour P."/>
            <person name="Kirkness E.F."/>
            <person name="Koerich L.B."/>
            <person name="Kristiansen K."/>
            <person name="Kudrna D."/>
            <person name="Kulathinal R.J."/>
            <person name="Kumar S."/>
            <person name="Kwok R."/>
            <person name="Lander E."/>
            <person name="Langley C.H."/>
            <person name="Lapoint R."/>
            <person name="Lazzaro B.P."/>
            <person name="Lee S.J."/>
            <person name="Levesque L."/>
            <person name="Li R."/>
            <person name="Lin C.F."/>
            <person name="Lin M.F."/>
            <person name="Lindblad-Toh K."/>
            <person name="Llopart A."/>
            <person name="Long M."/>
            <person name="Low L."/>
            <person name="Lozovsky E."/>
            <person name="Lu J."/>
            <person name="Luo M."/>
            <person name="Machado C.A."/>
            <person name="Makalowski W."/>
            <person name="Marzo M."/>
            <person name="Matsuda M."/>
            <person name="Matzkin L."/>
            <person name="McAllister B."/>
            <person name="McBride C.S."/>
            <person name="McKernan B."/>
            <person name="McKernan K."/>
            <person name="Mendez-Lago M."/>
            <person name="Minx P."/>
            <person name="Mollenhauer M.U."/>
            <person name="Montooth K."/>
            <person name="Mount S.M."/>
            <person name="Mu X."/>
            <person name="Myers E."/>
            <person name="Negre B."/>
            <person name="Newfeld S."/>
            <person name="Nielsen R."/>
            <person name="Noor M.A."/>
            <person name="O'Grady P."/>
            <person name="Pachter L."/>
            <person name="Papaceit M."/>
            <person name="Parisi M.J."/>
            <person name="Parisi M."/>
            <person name="Parts L."/>
            <person name="Pedersen J.S."/>
            <person name="Pesole G."/>
            <person name="Phillippy A.M."/>
            <person name="Ponting C.P."/>
            <person name="Pop M."/>
            <person name="Porcelli D."/>
            <person name="Powell J.R."/>
            <person name="Prohaska S."/>
            <person name="Pruitt K."/>
            <person name="Puig M."/>
            <person name="Quesneville H."/>
            <person name="Ram K.R."/>
            <person name="Rand D."/>
            <person name="Rasmussen M.D."/>
            <person name="Reed L.K."/>
            <person name="Reenan R."/>
            <person name="Reily A."/>
            <person name="Remington K.A."/>
            <person name="Rieger T.T."/>
            <person name="Ritchie M.G."/>
            <person name="Robin C."/>
            <person name="Rogers Y.H."/>
            <person name="Rohde C."/>
            <person name="Rozas J."/>
            <person name="Rubenfield M.J."/>
            <person name="Ruiz A."/>
            <person name="Russo S."/>
            <person name="Salzberg S.L."/>
            <person name="Sanchez-Gracia A."/>
            <person name="Saranga D.J."/>
            <person name="Sato H."/>
            <person name="Schaeffer S.W."/>
            <person name="Schatz M.C."/>
            <person name="Schlenke T."/>
            <person name="Schwartz R."/>
            <person name="Segarra C."/>
            <person name="Singh R.S."/>
            <person name="Sirot L."/>
            <person name="Sirota M."/>
            <person name="Sisneros N.B."/>
            <person name="Smith C.D."/>
            <person name="Smith T.F."/>
            <person name="Spieth J."/>
            <person name="Stage D.E."/>
            <person name="Stark A."/>
            <person name="Stephan W."/>
            <person name="Strausberg R.L."/>
            <person name="Strempel S."/>
            <person name="Sturgill D."/>
            <person name="Sutton G."/>
            <person name="Sutton G.G."/>
            <person name="Tao W."/>
            <person name="Teichmann S."/>
            <person name="Tobari Y.N."/>
            <person name="Tomimura Y."/>
            <person name="Tsolas J.M."/>
            <person name="Valente V.L."/>
            <person name="Venter E."/>
            <person name="Venter J.C."/>
            <person name="Vicario S."/>
            <person name="Vieira F.G."/>
            <person name="Vilella A.J."/>
            <person name="Villasante A."/>
            <person name="Walenz B."/>
            <person name="Wang J."/>
            <person name="Wasserman M."/>
            <person name="Watts T."/>
            <person name="Wilson D."/>
            <person name="Wilson R.K."/>
            <person name="Wing R.A."/>
            <person name="Wolfner M.F."/>
            <person name="Wong A."/>
            <person name="Wong G.K."/>
            <person name="Wu C.I."/>
            <person name="Wu G."/>
            <person name="Yamamoto D."/>
            <person name="Yang H.P."/>
            <person name="Yang S.P."/>
            <person name="Yorke J.A."/>
            <person name="Yoshida K."/>
            <person name="Zdobnov E."/>
            <person name="Zhang P."/>
            <person name="Zhang Y."/>
            <person name="Zimin A.V."/>
            <person name="Baldwin J."/>
            <person name="Abdouelleil A."/>
            <person name="Abdulkadir J."/>
            <person name="Abebe A."/>
            <person name="Abera B."/>
            <person name="Abreu J."/>
            <person name="Acer S.C."/>
            <person name="Aftuck L."/>
            <person name="Alexander A."/>
            <person name="An P."/>
            <person name="Anderson E."/>
            <person name="Anderson S."/>
            <person name="Arachi H."/>
            <person name="Azer M."/>
            <person name="Bachantsang P."/>
            <person name="Barry A."/>
            <person name="Bayul T."/>
            <person name="Berlin A."/>
            <person name="Bessette D."/>
            <person name="Bloom T."/>
            <person name="Blye J."/>
            <person name="Boguslavskiy L."/>
            <person name="Bonnet C."/>
            <person name="Boukhgalter B."/>
            <person name="Bourzgui I."/>
            <person name="Brown A."/>
            <person name="Cahill P."/>
            <person name="Channer S."/>
            <person name="Cheshatsang Y."/>
            <person name="Chuda L."/>
            <person name="Citroen M."/>
            <person name="Collymore A."/>
            <person name="Cooke P."/>
            <person name="Costello M."/>
            <person name="D'Aco K."/>
            <person name="Daza R."/>
            <person name="De Haan G."/>
            <person name="DeGray S."/>
            <person name="DeMaso C."/>
            <person name="Dhargay N."/>
            <person name="Dooley K."/>
            <person name="Dooley E."/>
            <person name="Doricent M."/>
            <person name="Dorje P."/>
            <person name="Dorjee K."/>
            <person name="Dupes A."/>
            <person name="Elong R."/>
            <person name="Falk J."/>
            <person name="Farina A."/>
            <person name="Faro S."/>
            <person name="Ferguson D."/>
            <person name="Fisher S."/>
            <person name="Foley C.D."/>
            <person name="Franke A."/>
            <person name="Friedrich D."/>
            <person name="Gadbois L."/>
            <person name="Gearin G."/>
            <person name="Gearin C.R."/>
            <person name="Giannoukos G."/>
            <person name="Goode T."/>
            <person name="Graham J."/>
            <person name="Grandbois E."/>
            <person name="Grewal S."/>
            <person name="Gyaltsen K."/>
            <person name="Hafez N."/>
            <person name="Hagos B."/>
            <person name="Hall J."/>
            <person name="Henson C."/>
            <person name="Hollinger A."/>
            <person name="Honan T."/>
            <person name="Huard M.D."/>
            <person name="Hughes L."/>
            <person name="Hurhula B."/>
            <person name="Husby M.E."/>
            <person name="Kamat A."/>
            <person name="Kanga B."/>
            <person name="Kashin S."/>
            <person name="Khazanovich D."/>
            <person name="Kisner P."/>
            <person name="Lance K."/>
            <person name="Lara M."/>
            <person name="Lee W."/>
            <person name="Lennon N."/>
            <person name="Letendre F."/>
            <person name="LeVine R."/>
            <person name="Lipovsky A."/>
            <person name="Liu X."/>
            <person name="Liu J."/>
            <person name="Liu S."/>
            <person name="Lokyitsang T."/>
            <person name="Lokyitsang Y."/>
            <person name="Lubonja R."/>
            <person name="Lui A."/>
            <person name="MacDonald P."/>
            <person name="Magnisalis V."/>
            <person name="Maru K."/>
            <person name="Matthews C."/>
            <person name="McCusker W."/>
            <person name="McDonough S."/>
            <person name="Mehta T."/>
            <person name="Meldrim J."/>
            <person name="Meneus L."/>
            <person name="Mihai O."/>
            <person name="Mihalev A."/>
            <person name="Mihova T."/>
            <person name="Mittelman R."/>
            <person name="Mlenga V."/>
            <person name="Montmayeur A."/>
            <person name="Mulrain L."/>
            <person name="Navidi A."/>
            <person name="Naylor J."/>
            <person name="Negash T."/>
            <person name="Nguyen T."/>
            <person name="Nguyen N."/>
            <person name="Nicol R."/>
            <person name="Norbu C."/>
            <person name="Norbu N."/>
            <person name="Novod N."/>
            <person name="O'Neill B."/>
            <person name="Osman S."/>
            <person name="Markiewicz E."/>
            <person name="Oyono O.L."/>
            <person name="Patti C."/>
            <person name="Phunkhang P."/>
            <person name="Pierre F."/>
            <person name="Priest M."/>
            <person name="Raghuraman S."/>
            <person name="Rege F."/>
            <person name="Reyes R."/>
            <person name="Rise C."/>
            <person name="Rogov P."/>
            <person name="Ross K."/>
            <person name="Ryan E."/>
            <person name="Settipalli S."/>
            <person name="Shea T."/>
            <person name="Sherpa N."/>
            <person name="Shi L."/>
            <person name="Shih D."/>
            <person name="Sparrow T."/>
            <person name="Spaulding J."/>
            <person name="Stalker J."/>
            <person name="Stange-Thomann N."/>
            <person name="Stavropoulos S."/>
            <person name="Stone C."/>
            <person name="Strader C."/>
            <person name="Tesfaye S."/>
            <person name="Thomson T."/>
            <person name="Thoulutsang Y."/>
            <person name="Thoulutsang D."/>
            <person name="Topham K."/>
            <person name="Topping I."/>
            <person name="Tsamla T."/>
            <person name="Vassiliev H."/>
            <person name="Vo A."/>
            <person name="Wangchuk T."/>
            <person name="Wangdi T."/>
            <person name="Weiand M."/>
            <person name="Wilkinson J."/>
            <person name="Wilson A."/>
            <person name="Yadav S."/>
            <person name="Young G."/>
            <person name="Yu Q."/>
            <person name="Zembek L."/>
            <person name="Zhong D."/>
            <person name="Zimmer A."/>
            <person name="Zwirko Z."/>
            <person name="Jaffe D.B."/>
            <person name="Alvarez P."/>
            <person name="Brockman W."/>
            <person name="Butler J."/>
            <person name="Chin C."/>
            <person name="Gnerre S."/>
            <person name="Grabherr M."/>
            <person name="Kleber M."/>
            <person name="Mauceli E."/>
            <person name="MacCallum I."/>
        </authorList>
    </citation>
    <scope>NUCLEOTIDE SEQUENCE [LARGE SCALE GENOMIC DNA]</scope>
    <source>
        <strain evidence="6">Tai18E2 / Tucson 14021-0261.01</strain>
    </source>
</reference>
<dbReference type="SMART" id="SM00276">
    <property type="entry name" value="GLECT"/>
    <property type="match status" value="2"/>
</dbReference>
<evidence type="ECO:0000313" key="5">
    <source>
        <dbReference type="EMBL" id="KRJ97010.1"/>
    </source>
</evidence>
<keyword evidence="3" id="KW-0732">Signal</keyword>
<dbReference type="OrthoDB" id="6251307at2759"/>
<dbReference type="SUPFAM" id="SSF49899">
    <property type="entry name" value="Concanavalin A-like lectins/glucanases"/>
    <property type="match status" value="2"/>
</dbReference>
<dbReference type="Gene3D" id="2.60.120.200">
    <property type="match status" value="2"/>
</dbReference>
<gene>
    <name evidence="5" type="primary">Dyak\GE27866</name>
    <name evidence="5" type="synonym">GE27866</name>
    <name evidence="5" type="ORF">Dyak_GE27866</name>
</gene>
<dbReference type="PANTHER" id="PTHR11346">
    <property type="entry name" value="GALECTIN"/>
    <property type="match status" value="1"/>
</dbReference>
<dbReference type="InterPro" id="IPR001079">
    <property type="entry name" value="Galectin_CRD"/>
</dbReference>
<evidence type="ECO:0000256" key="2">
    <source>
        <dbReference type="RuleBase" id="RU102079"/>
    </source>
</evidence>
<protein>
    <recommendedName>
        <fullName evidence="2">Galectin</fullName>
    </recommendedName>
</protein>
<organism evidence="5 6">
    <name type="scientific">Drosophila yakuba</name>
    <name type="common">Fruit fly</name>
    <dbReference type="NCBI Taxonomy" id="7245"/>
    <lineage>
        <taxon>Eukaryota</taxon>
        <taxon>Metazoa</taxon>
        <taxon>Ecdysozoa</taxon>
        <taxon>Arthropoda</taxon>
        <taxon>Hexapoda</taxon>
        <taxon>Insecta</taxon>
        <taxon>Pterygota</taxon>
        <taxon>Neoptera</taxon>
        <taxon>Endopterygota</taxon>
        <taxon>Diptera</taxon>
        <taxon>Brachycera</taxon>
        <taxon>Muscomorpha</taxon>
        <taxon>Ephydroidea</taxon>
        <taxon>Drosophilidae</taxon>
        <taxon>Drosophila</taxon>
        <taxon>Sophophora</taxon>
    </lineage>
</organism>
<dbReference type="SMART" id="SM00908">
    <property type="entry name" value="Gal-bind_lectin"/>
    <property type="match status" value="2"/>
</dbReference>
<sequence>MLNFNLPLITTILKFLSILLESKMETKFMGMYPGACTVALRRVMDAMSLFYENRSAAHRRKHFKVIQCPRPGLCFVFHGMILMACEHFVIDFLTKQGSEICEECDVLLQIGSRLPQNYITRNSRLKGKWGPEENSSYLTFQLNRGKSFWMQILLTEECFFISVNGYHFAKYIHRLPYRWLEAVDVLGDVSDIVIDTYYVSEYPIRLTHSLPQPIPHLTKLQRDEQNTETEWLVLSSLAKMSSKKFLYHPSLPLPFYGKLLDENVLIEGSALRIEGRVRLMPQRFSIAFQKGQEIWPQPAVSFYFSPCFLRSRNDKIGTAIITRRAYLNGEWVNCTSSRLNTSLRPGGAFVIVIVCRDSYYELFVNNRSLFHFKYQMKPDCVDIVNIRGDIKLWEVVVESNTSYKKPRVRTAMERAIGAWKRSEIPQLQI</sequence>
<dbReference type="FunFam" id="2.60.120.200:FF:000180">
    <property type="entry name" value="Galectin"/>
    <property type="match status" value="1"/>
</dbReference>
<dbReference type="KEGG" id="dya:Dyak_GE27866"/>
<dbReference type="PANTHER" id="PTHR11346:SF185">
    <property type="entry name" value="GALECTIN"/>
    <property type="match status" value="1"/>
</dbReference>
<dbReference type="InterPro" id="IPR044156">
    <property type="entry name" value="Galectin-like"/>
</dbReference>
<evidence type="ECO:0000256" key="1">
    <source>
        <dbReference type="ARBA" id="ARBA00022734"/>
    </source>
</evidence>
<feature type="signal peptide" evidence="3">
    <location>
        <begin position="1"/>
        <end position="22"/>
    </location>
</feature>
<reference evidence="5 6" key="2">
    <citation type="journal article" date="2007" name="PLoS Biol.">
        <title>Principles of genome evolution in the Drosophila melanogaster species group.</title>
        <authorList>
            <person name="Ranz J.M."/>
            <person name="Maurin D."/>
            <person name="Chan Y.S."/>
            <person name="von Grotthuss M."/>
            <person name="Hillier L.W."/>
            <person name="Roote J."/>
            <person name="Ashburner M."/>
            <person name="Bergman C.M."/>
        </authorList>
    </citation>
    <scope>NUCLEOTIDE SEQUENCE [LARGE SCALE GENOMIC DNA]</scope>
    <source>
        <strain evidence="6">Tai18E2 / Tucson 14021-0261.01</strain>
    </source>
</reference>